<protein>
    <submittedName>
        <fullName evidence="1">Uncharacterized protein</fullName>
    </submittedName>
</protein>
<sequence>MKGDCIWLMRCILSGEALTMNVSTISWDRSMSVLGMNSLYCCLPIYLISCGIVKWPRGVLE</sequence>
<dbReference type="EMBL" id="MK072407">
    <property type="protein sequence ID" value="AYV84427.1"/>
    <property type="molecule type" value="Genomic_DNA"/>
</dbReference>
<evidence type="ECO:0000313" key="1">
    <source>
        <dbReference type="EMBL" id="AYV84427.1"/>
    </source>
</evidence>
<proteinExistence type="predicted"/>
<reference evidence="1" key="1">
    <citation type="submission" date="2018-10" db="EMBL/GenBank/DDBJ databases">
        <title>Hidden diversity of soil giant viruses.</title>
        <authorList>
            <person name="Schulz F."/>
            <person name="Alteio L."/>
            <person name="Goudeau D."/>
            <person name="Ryan E.M."/>
            <person name="Malmstrom R.R."/>
            <person name="Blanchard J."/>
            <person name="Woyke T."/>
        </authorList>
    </citation>
    <scope>NUCLEOTIDE SEQUENCE</scope>
    <source>
        <strain evidence="1">HYV1</strain>
    </source>
</reference>
<organism evidence="1">
    <name type="scientific">Hyperionvirus sp</name>
    <dbReference type="NCBI Taxonomy" id="2487770"/>
    <lineage>
        <taxon>Viruses</taxon>
        <taxon>Varidnaviria</taxon>
        <taxon>Bamfordvirae</taxon>
        <taxon>Nucleocytoviricota</taxon>
        <taxon>Megaviricetes</taxon>
        <taxon>Imitervirales</taxon>
        <taxon>Mimiviridae</taxon>
        <taxon>Klosneuvirinae</taxon>
    </lineage>
</organism>
<accession>A0A3G5AB62</accession>
<name>A0A3G5AB62_9VIRU</name>
<gene>
    <name evidence="1" type="ORF">Hyperionvirus25_13</name>
</gene>